<dbReference type="AlphaFoldDB" id="M2R153"/>
<dbReference type="Proteomes" id="UP000016930">
    <property type="component" value="Unassembled WGS sequence"/>
</dbReference>
<feature type="domain" description="Protein kinase" evidence="5">
    <location>
        <begin position="1"/>
        <end position="265"/>
    </location>
</feature>
<evidence type="ECO:0000256" key="4">
    <source>
        <dbReference type="ARBA" id="ARBA00022840"/>
    </source>
</evidence>
<name>M2R153_CERS8</name>
<evidence type="ECO:0000313" key="7">
    <source>
        <dbReference type="Proteomes" id="UP000016930"/>
    </source>
</evidence>
<keyword evidence="4" id="KW-0067">ATP-binding</keyword>
<dbReference type="PANTHER" id="PTHR44329:SF288">
    <property type="entry name" value="MITOGEN-ACTIVATED PROTEIN KINASE KINASE KINASE 20"/>
    <property type="match status" value="1"/>
</dbReference>
<dbReference type="InterPro" id="IPR001245">
    <property type="entry name" value="Ser-Thr/Tyr_kinase_cat_dom"/>
</dbReference>
<dbReference type="GO" id="GO:0004674">
    <property type="term" value="F:protein serine/threonine kinase activity"/>
    <property type="evidence" value="ECO:0007669"/>
    <property type="project" value="TreeGrafter"/>
</dbReference>
<dbReference type="HOGENOM" id="CLU_000288_7_18_1"/>
<evidence type="ECO:0000256" key="1">
    <source>
        <dbReference type="ARBA" id="ARBA00022679"/>
    </source>
</evidence>
<keyword evidence="7" id="KW-1185">Reference proteome</keyword>
<evidence type="ECO:0000259" key="5">
    <source>
        <dbReference type="PROSITE" id="PS50011"/>
    </source>
</evidence>
<dbReference type="InterPro" id="IPR000719">
    <property type="entry name" value="Prot_kinase_dom"/>
</dbReference>
<dbReference type="STRING" id="914234.M2R153"/>
<gene>
    <name evidence="6" type="ORF">CERSUDRAFT_59360</name>
</gene>
<proteinExistence type="predicted"/>
<dbReference type="InterPro" id="IPR051681">
    <property type="entry name" value="Ser/Thr_Kinases-Pseudokinases"/>
</dbReference>
<protein>
    <recommendedName>
        <fullName evidence="5">Protein kinase domain-containing protein</fullName>
    </recommendedName>
</protein>
<dbReference type="OrthoDB" id="346907at2759"/>
<dbReference type="SUPFAM" id="SSF56112">
    <property type="entry name" value="Protein kinase-like (PK-like)"/>
    <property type="match status" value="1"/>
</dbReference>
<dbReference type="PANTHER" id="PTHR44329">
    <property type="entry name" value="SERINE/THREONINE-PROTEIN KINASE TNNI3K-RELATED"/>
    <property type="match status" value="1"/>
</dbReference>
<evidence type="ECO:0000256" key="2">
    <source>
        <dbReference type="ARBA" id="ARBA00022741"/>
    </source>
</evidence>
<dbReference type="Gene3D" id="1.10.510.10">
    <property type="entry name" value="Transferase(Phosphotransferase) domain 1"/>
    <property type="match status" value="1"/>
</dbReference>
<keyword evidence="1" id="KW-0808">Transferase</keyword>
<dbReference type="Pfam" id="PF07714">
    <property type="entry name" value="PK_Tyr_Ser-Thr"/>
    <property type="match status" value="1"/>
</dbReference>
<dbReference type="EMBL" id="KB445814">
    <property type="protein sequence ID" value="EMD31962.1"/>
    <property type="molecule type" value="Genomic_DNA"/>
</dbReference>
<evidence type="ECO:0000313" key="6">
    <source>
        <dbReference type="EMBL" id="EMD31962.1"/>
    </source>
</evidence>
<dbReference type="GO" id="GO:0005524">
    <property type="term" value="F:ATP binding"/>
    <property type="evidence" value="ECO:0007669"/>
    <property type="project" value="UniProtKB-KW"/>
</dbReference>
<evidence type="ECO:0000256" key="3">
    <source>
        <dbReference type="ARBA" id="ARBA00022777"/>
    </source>
</evidence>
<keyword evidence="3" id="KW-0418">Kinase</keyword>
<organism evidence="6 7">
    <name type="scientific">Ceriporiopsis subvermispora (strain B)</name>
    <name type="common">White-rot fungus</name>
    <name type="synonym">Gelatoporia subvermispora</name>
    <dbReference type="NCBI Taxonomy" id="914234"/>
    <lineage>
        <taxon>Eukaryota</taxon>
        <taxon>Fungi</taxon>
        <taxon>Dikarya</taxon>
        <taxon>Basidiomycota</taxon>
        <taxon>Agaricomycotina</taxon>
        <taxon>Agaricomycetes</taxon>
        <taxon>Polyporales</taxon>
        <taxon>Gelatoporiaceae</taxon>
        <taxon>Gelatoporia</taxon>
    </lineage>
</organism>
<reference evidence="6 7" key="1">
    <citation type="journal article" date="2012" name="Proc. Natl. Acad. Sci. U.S.A.">
        <title>Comparative genomics of Ceriporiopsis subvermispora and Phanerochaete chrysosporium provide insight into selective ligninolysis.</title>
        <authorList>
            <person name="Fernandez-Fueyo E."/>
            <person name="Ruiz-Duenas F.J."/>
            <person name="Ferreira P."/>
            <person name="Floudas D."/>
            <person name="Hibbett D.S."/>
            <person name="Canessa P."/>
            <person name="Larrondo L.F."/>
            <person name="James T.Y."/>
            <person name="Seelenfreund D."/>
            <person name="Lobos S."/>
            <person name="Polanco R."/>
            <person name="Tello M."/>
            <person name="Honda Y."/>
            <person name="Watanabe T."/>
            <person name="Watanabe T."/>
            <person name="Ryu J.S."/>
            <person name="Kubicek C.P."/>
            <person name="Schmoll M."/>
            <person name="Gaskell J."/>
            <person name="Hammel K.E."/>
            <person name="St John F.J."/>
            <person name="Vanden Wymelenberg A."/>
            <person name="Sabat G."/>
            <person name="Splinter BonDurant S."/>
            <person name="Syed K."/>
            <person name="Yadav J.S."/>
            <person name="Doddapaneni H."/>
            <person name="Subramanian V."/>
            <person name="Lavin J.L."/>
            <person name="Oguiza J.A."/>
            <person name="Perez G."/>
            <person name="Pisabarro A.G."/>
            <person name="Ramirez L."/>
            <person name="Santoyo F."/>
            <person name="Master E."/>
            <person name="Coutinho P.M."/>
            <person name="Henrissat B."/>
            <person name="Lombard V."/>
            <person name="Magnuson J.K."/>
            <person name="Kuees U."/>
            <person name="Hori C."/>
            <person name="Igarashi K."/>
            <person name="Samejima M."/>
            <person name="Held B.W."/>
            <person name="Barry K.W."/>
            <person name="LaButti K.M."/>
            <person name="Lapidus A."/>
            <person name="Lindquist E.A."/>
            <person name="Lucas S.M."/>
            <person name="Riley R."/>
            <person name="Salamov A.A."/>
            <person name="Hoffmeister D."/>
            <person name="Schwenk D."/>
            <person name="Hadar Y."/>
            <person name="Yarden O."/>
            <person name="de Vries R.P."/>
            <person name="Wiebenga A."/>
            <person name="Stenlid J."/>
            <person name="Eastwood D."/>
            <person name="Grigoriev I.V."/>
            <person name="Berka R.M."/>
            <person name="Blanchette R.A."/>
            <person name="Kersten P."/>
            <person name="Martinez A.T."/>
            <person name="Vicuna R."/>
            <person name="Cullen D."/>
        </authorList>
    </citation>
    <scope>NUCLEOTIDE SEQUENCE [LARGE SCALE GENOMIC DNA]</scope>
    <source>
        <strain evidence="6 7">B</strain>
    </source>
</reference>
<dbReference type="InterPro" id="IPR011009">
    <property type="entry name" value="Kinase-like_dom_sf"/>
</dbReference>
<accession>M2R153</accession>
<keyword evidence="2" id="KW-0547">Nucleotide-binding</keyword>
<dbReference type="PROSITE" id="PS50011">
    <property type="entry name" value="PROTEIN_KINASE_DOM"/>
    <property type="match status" value="1"/>
</dbReference>
<sequence length="295" mass="33381">MLCASNGEPRSLSPPPHRAADSYFLWQELVRNIVSWRHLRHPNIVRYYGVAIFEHRLCIVSEWLQCGTLRHYLVHRPEANRIKLVRLHSFQMSNSRGLAYLHSLGVVHADVRATHIMIDGMNIARLINFGLATLPMDDQADLTPTSPMTLAIRWAAPELLDPESFGINESTCTPKCDVYSFSMTMWEVFTGLIPFHECRYDGIVILGVMSGVRPDRPSTSDALSIGLNDAMWALMEKCWSHNPSQRPDIDGVLAVLMSQDVEPEYRPSSWPLVLDVRTVSAHFSRLVLSFLGLTL</sequence>